<keyword evidence="4" id="KW-1185">Reference proteome</keyword>
<accession>A0A8T0MAH8</accession>
<feature type="region of interest" description="Disordered" evidence="2">
    <location>
        <begin position="399"/>
        <end position="418"/>
    </location>
</feature>
<evidence type="ECO:0000256" key="2">
    <source>
        <dbReference type="SAM" id="MobiDB-lite"/>
    </source>
</evidence>
<name>A0A8T0MAH8_PANVG</name>
<dbReference type="InterPro" id="IPR039764">
    <property type="entry name" value="HABP4/SERBP1-like"/>
</dbReference>
<feature type="coiled-coil region" evidence="1">
    <location>
        <begin position="66"/>
        <end position="120"/>
    </location>
</feature>
<evidence type="ECO:0000256" key="1">
    <source>
        <dbReference type="SAM" id="Coils"/>
    </source>
</evidence>
<feature type="region of interest" description="Disordered" evidence="2">
    <location>
        <begin position="139"/>
        <end position="365"/>
    </location>
</feature>
<gene>
    <name evidence="3" type="ORF">PVAP13_9NG006100</name>
</gene>
<feature type="compositionally biased region" description="Basic and acidic residues" evidence="2">
    <location>
        <begin position="337"/>
        <end position="365"/>
    </location>
</feature>
<feature type="compositionally biased region" description="Basic and acidic residues" evidence="2">
    <location>
        <begin position="315"/>
        <end position="330"/>
    </location>
</feature>
<protein>
    <submittedName>
        <fullName evidence="3">Uncharacterized protein</fullName>
    </submittedName>
</protein>
<evidence type="ECO:0000313" key="3">
    <source>
        <dbReference type="EMBL" id="KAG2533891.1"/>
    </source>
</evidence>
<dbReference type="Proteomes" id="UP000823388">
    <property type="component" value="Chromosome 9N"/>
</dbReference>
<evidence type="ECO:0000313" key="4">
    <source>
        <dbReference type="Proteomes" id="UP000823388"/>
    </source>
</evidence>
<feature type="compositionally biased region" description="Polar residues" evidence="2">
    <location>
        <begin position="156"/>
        <end position="174"/>
    </location>
</feature>
<dbReference type="PANTHER" id="PTHR12299">
    <property type="entry name" value="HYALURONIC ACID-BINDING PROTEIN 4"/>
    <property type="match status" value="1"/>
</dbReference>
<keyword evidence="1" id="KW-0175">Coiled coil</keyword>
<reference evidence="3 4" key="1">
    <citation type="submission" date="2020-05" db="EMBL/GenBank/DDBJ databases">
        <title>WGS assembly of Panicum virgatum.</title>
        <authorList>
            <person name="Lovell J.T."/>
            <person name="Jenkins J."/>
            <person name="Shu S."/>
            <person name="Juenger T.E."/>
            <person name="Schmutz J."/>
        </authorList>
    </citation>
    <scope>NUCLEOTIDE SEQUENCE [LARGE SCALE GENOMIC DNA]</scope>
    <source>
        <strain evidence="4">cv. AP13</strain>
    </source>
</reference>
<dbReference type="AlphaFoldDB" id="A0A8T0MAH8"/>
<comment type="caution">
    <text evidence="3">The sequence shown here is derived from an EMBL/GenBank/DDBJ whole genome shotgun (WGS) entry which is preliminary data.</text>
</comment>
<dbReference type="GO" id="GO:0005737">
    <property type="term" value="C:cytoplasm"/>
    <property type="evidence" value="ECO:0007669"/>
    <property type="project" value="TreeGrafter"/>
</dbReference>
<feature type="compositionally biased region" description="Basic and acidic residues" evidence="2">
    <location>
        <begin position="239"/>
        <end position="253"/>
    </location>
</feature>
<dbReference type="GO" id="GO:0005634">
    <property type="term" value="C:nucleus"/>
    <property type="evidence" value="ECO:0007669"/>
    <property type="project" value="TreeGrafter"/>
</dbReference>
<feature type="compositionally biased region" description="Low complexity" evidence="2">
    <location>
        <begin position="254"/>
        <end position="263"/>
    </location>
</feature>
<dbReference type="PANTHER" id="PTHR12299:SF46">
    <property type="entry name" value="HYALURONAN _ MRNA BINDING FAMILY"/>
    <property type="match status" value="1"/>
</dbReference>
<dbReference type="GO" id="GO:0003723">
    <property type="term" value="F:RNA binding"/>
    <property type="evidence" value="ECO:0007669"/>
    <property type="project" value="InterPro"/>
</dbReference>
<feature type="compositionally biased region" description="Polar residues" evidence="2">
    <location>
        <begin position="276"/>
        <end position="285"/>
    </location>
</feature>
<sequence length="473" mass="53170">MVNFNFDLLELADGESGEAAVSVVVAKKKSEAAAAKLVDAADPAEPAAHDKPKYSYFTKLQHDNGVRKCRQELKRLREVLIKLREEETKLKEKQGNEGRIRELFEEQRTLRQEQRKLRIEEPTLLTERKTFYEVHGIPLEEDERKRPNNYDFTDADSGSNYDGVSGNVYKNNDAANCGGNDQVCAGGEHYSYGHDERQVQRGHDNDSNGERQGNSQGQPRMKVYVRKVTASSDAETEAEEKPESASVTEEKAANTDNAVAAPASESDKSAGGATQDGPSNEQGASTVGRKFFRKEKLNGSEKRKKKNAKKTSGSELEKAKKQDSEVDGPKKQAAKQPLEEEKKTLAEYERMREEKKKSLEVSKTEMRKVTAEEFKNLQMLEKKKLDDEETVMKVEKAQPKVSEARKKEKTVEVEGKEAAAKDAKPKKVIVSRQNLGFRPPSKVLNRRLRCLAAELPLRRLAGYSRYLAGYSRL</sequence>
<proteinExistence type="predicted"/>
<feature type="compositionally biased region" description="Basic and acidic residues" evidence="2">
    <location>
        <begin position="191"/>
        <end position="209"/>
    </location>
</feature>
<dbReference type="EMBL" id="CM029054">
    <property type="protein sequence ID" value="KAG2533891.1"/>
    <property type="molecule type" value="Genomic_DNA"/>
</dbReference>
<organism evidence="3 4">
    <name type="scientific">Panicum virgatum</name>
    <name type="common">Blackwell switchgrass</name>
    <dbReference type="NCBI Taxonomy" id="38727"/>
    <lineage>
        <taxon>Eukaryota</taxon>
        <taxon>Viridiplantae</taxon>
        <taxon>Streptophyta</taxon>
        <taxon>Embryophyta</taxon>
        <taxon>Tracheophyta</taxon>
        <taxon>Spermatophyta</taxon>
        <taxon>Magnoliopsida</taxon>
        <taxon>Liliopsida</taxon>
        <taxon>Poales</taxon>
        <taxon>Poaceae</taxon>
        <taxon>PACMAD clade</taxon>
        <taxon>Panicoideae</taxon>
        <taxon>Panicodae</taxon>
        <taxon>Paniceae</taxon>
        <taxon>Panicinae</taxon>
        <taxon>Panicum</taxon>
        <taxon>Panicum sect. Hiantes</taxon>
    </lineage>
</organism>